<dbReference type="KEGG" id="cyn:Cyan7425_2154"/>
<dbReference type="HOGENOM" id="CLU_063203_2_0_3"/>
<gene>
    <name evidence="3" type="ordered locus">Cyan7425_2154</name>
</gene>
<keyword evidence="1 3" id="KW-0328">Glycosyltransferase</keyword>
<dbReference type="EMBL" id="CP001344">
    <property type="protein sequence ID" value="ACL44515.1"/>
    <property type="molecule type" value="Genomic_DNA"/>
</dbReference>
<dbReference type="STRING" id="395961.Cyan7425_2154"/>
<dbReference type="eggNOG" id="COG1922">
    <property type="taxonomic scope" value="Bacteria"/>
</dbReference>
<dbReference type="GO" id="GO:0047244">
    <property type="term" value="F:N-acetylglucosaminyldiphosphoundecaprenol N-acetyl-beta-D-mannosaminyltransferase activity"/>
    <property type="evidence" value="ECO:0007669"/>
    <property type="project" value="UniProtKB-EC"/>
</dbReference>
<accession>B8HV63</accession>
<organism evidence="3">
    <name type="scientific">Cyanothece sp. (strain PCC 7425 / ATCC 29141)</name>
    <dbReference type="NCBI Taxonomy" id="395961"/>
    <lineage>
        <taxon>Bacteria</taxon>
        <taxon>Bacillati</taxon>
        <taxon>Cyanobacteriota</taxon>
        <taxon>Cyanophyceae</taxon>
        <taxon>Gomontiellales</taxon>
        <taxon>Cyanothecaceae</taxon>
        <taxon>Cyanothece</taxon>
    </lineage>
</organism>
<dbReference type="CDD" id="cd06533">
    <property type="entry name" value="Glyco_transf_WecG_TagA"/>
    <property type="match status" value="1"/>
</dbReference>
<evidence type="ECO:0000256" key="2">
    <source>
        <dbReference type="ARBA" id="ARBA00022679"/>
    </source>
</evidence>
<sequence>MLDLHQKTFPVKSVLGFSVAAIPFNDQLKLILTWAKQGGSKTICIANTHMLVEAHRNEKFATVLKHADLVTPDGMPLVWMLRFMGVTQQERVAGPDVLPALCHRASELGVSLFFMGSHNEVLSRMQARLKREFPRLKIAGMQPLPFRPLTEAEDTELVNRINDSGAKILLVSLGCPKQEIWMATHKERVKMVMIGLGAAFPLYAGLNRRAPCWMQRVGLEWFYRLIQEPRRLWGRYSTTIPAFIWLALKQLLWTARST</sequence>
<dbReference type="PANTHER" id="PTHR34136">
    <property type="match status" value="1"/>
</dbReference>
<dbReference type="InterPro" id="IPR004629">
    <property type="entry name" value="WecG_TagA_CpsF"/>
</dbReference>
<reference evidence="3" key="1">
    <citation type="submission" date="2009-01" db="EMBL/GenBank/DDBJ databases">
        <title>Complete sequence of chromosome Cyanothece sp. PCC 7425.</title>
        <authorList>
            <consortium name="US DOE Joint Genome Institute"/>
            <person name="Lucas S."/>
            <person name="Copeland A."/>
            <person name="Lapidus A."/>
            <person name="Glavina del Rio T."/>
            <person name="Dalin E."/>
            <person name="Tice H."/>
            <person name="Bruce D."/>
            <person name="Goodwin L."/>
            <person name="Pitluck S."/>
            <person name="Sims D."/>
            <person name="Meineke L."/>
            <person name="Brettin T."/>
            <person name="Detter J.C."/>
            <person name="Han C."/>
            <person name="Larimer F."/>
            <person name="Land M."/>
            <person name="Hauser L."/>
            <person name="Kyrpides N."/>
            <person name="Ovchinnikova G."/>
            <person name="Liberton M."/>
            <person name="Stoeckel J."/>
            <person name="Banerjee A."/>
            <person name="Singh A."/>
            <person name="Page L."/>
            <person name="Sato H."/>
            <person name="Zhao L."/>
            <person name="Sherman L."/>
            <person name="Pakrasi H."/>
            <person name="Richardson P."/>
        </authorList>
    </citation>
    <scope>NUCLEOTIDE SEQUENCE</scope>
    <source>
        <strain evidence="3">PCC 7425</strain>
    </source>
</reference>
<dbReference type="EC" id="2.4.1.187" evidence="3"/>
<dbReference type="NCBIfam" id="TIGR00696">
    <property type="entry name" value="wecG_tagA_cpsF"/>
    <property type="match status" value="1"/>
</dbReference>
<dbReference type="CAZy" id="GT26">
    <property type="family name" value="Glycosyltransferase Family 26"/>
</dbReference>
<dbReference type="PANTHER" id="PTHR34136:SF1">
    <property type="entry name" value="UDP-N-ACETYL-D-MANNOSAMINURONIC ACID TRANSFERASE"/>
    <property type="match status" value="1"/>
</dbReference>
<dbReference type="OrthoDB" id="9771846at2"/>
<name>B8HV63_CYAP4</name>
<dbReference type="Pfam" id="PF03808">
    <property type="entry name" value="Glyco_tran_WecG"/>
    <property type="match status" value="1"/>
</dbReference>
<proteinExistence type="predicted"/>
<dbReference type="AlphaFoldDB" id="B8HV63"/>
<protein>
    <submittedName>
        <fullName evidence="3">Glycosyl transferase, WecB/TagA/CpsF family</fullName>
        <ecNumber evidence="3">2.4.1.187</ecNumber>
    </submittedName>
</protein>
<evidence type="ECO:0000313" key="3">
    <source>
        <dbReference type="EMBL" id="ACL44515.1"/>
    </source>
</evidence>
<evidence type="ECO:0000256" key="1">
    <source>
        <dbReference type="ARBA" id="ARBA00022676"/>
    </source>
</evidence>
<keyword evidence="2 3" id="KW-0808">Transferase</keyword>